<keyword evidence="1" id="KW-0812">Transmembrane</keyword>
<name>A0A7W2D754_9ACTN</name>
<keyword evidence="1" id="KW-0472">Membrane</keyword>
<keyword evidence="3" id="KW-1185">Reference proteome</keyword>
<accession>A0A7W2D754</accession>
<sequence length="96" mass="9984">MATSLFPSVLRTVVPLLAGWVLTVTGALGIEADSTAVAGGTTVLVTGAYYVVFRLLEDLAGRLRWEPLRVASGLLLGWARPPQYAAGGGSDAKAVR</sequence>
<protein>
    <submittedName>
        <fullName evidence="2">Uncharacterized protein</fullName>
    </submittedName>
</protein>
<proteinExistence type="predicted"/>
<evidence type="ECO:0000313" key="2">
    <source>
        <dbReference type="EMBL" id="MBA4865901.1"/>
    </source>
</evidence>
<reference evidence="2 3" key="1">
    <citation type="submission" date="2020-07" db="EMBL/GenBank/DDBJ databases">
        <title>Streptomyces isolated from Indian soil.</title>
        <authorList>
            <person name="Mandal S."/>
            <person name="Maiti P.K."/>
        </authorList>
    </citation>
    <scope>NUCLEOTIDE SEQUENCE [LARGE SCALE GENOMIC DNA]</scope>
    <source>
        <strain evidence="2 3">PSKA54</strain>
    </source>
</reference>
<dbReference type="RefSeq" id="WP_181867339.1">
    <property type="nucleotide sequence ID" value="NZ_JACEQY010000049.1"/>
</dbReference>
<evidence type="ECO:0000313" key="3">
    <source>
        <dbReference type="Proteomes" id="UP000586976"/>
    </source>
</evidence>
<dbReference type="EMBL" id="JACEQY010000049">
    <property type="protein sequence ID" value="MBA4865901.1"/>
    <property type="molecule type" value="Genomic_DNA"/>
</dbReference>
<comment type="caution">
    <text evidence="2">The sequence shown here is derived from an EMBL/GenBank/DDBJ whole genome shotgun (WGS) entry which is preliminary data.</text>
</comment>
<evidence type="ECO:0000256" key="1">
    <source>
        <dbReference type="SAM" id="Phobius"/>
    </source>
</evidence>
<dbReference type="AlphaFoldDB" id="A0A7W2D754"/>
<organism evidence="2 3">
    <name type="scientific">Streptomyces himalayensis subsp. aureolus</name>
    <dbReference type="NCBI Taxonomy" id="2758039"/>
    <lineage>
        <taxon>Bacteria</taxon>
        <taxon>Bacillati</taxon>
        <taxon>Actinomycetota</taxon>
        <taxon>Actinomycetes</taxon>
        <taxon>Kitasatosporales</taxon>
        <taxon>Streptomycetaceae</taxon>
        <taxon>Streptomyces</taxon>
        <taxon>Streptomyces himalayensis</taxon>
    </lineage>
</organism>
<dbReference type="Proteomes" id="UP000586976">
    <property type="component" value="Unassembled WGS sequence"/>
</dbReference>
<keyword evidence="1" id="KW-1133">Transmembrane helix</keyword>
<feature type="transmembrane region" description="Helical" evidence="1">
    <location>
        <begin position="12"/>
        <end position="30"/>
    </location>
</feature>
<feature type="transmembrane region" description="Helical" evidence="1">
    <location>
        <begin position="36"/>
        <end position="56"/>
    </location>
</feature>
<gene>
    <name evidence="2" type="ORF">H1V43_32065</name>
</gene>